<organism evidence="1 2">
    <name type="scientific">Reinekea blandensis MED297</name>
    <dbReference type="NCBI Taxonomy" id="314283"/>
    <lineage>
        <taxon>Bacteria</taxon>
        <taxon>Pseudomonadati</taxon>
        <taxon>Pseudomonadota</taxon>
        <taxon>Gammaproteobacteria</taxon>
        <taxon>Oceanospirillales</taxon>
        <taxon>Saccharospirillaceae</taxon>
        <taxon>Reinekea</taxon>
    </lineage>
</organism>
<dbReference type="HOGENOM" id="CLU_3383450_0_0_6"/>
<dbReference type="Proteomes" id="UP000005953">
    <property type="component" value="Unassembled WGS sequence"/>
</dbReference>
<name>A4BED8_9GAMM</name>
<keyword evidence="2" id="KW-1185">Reference proteome</keyword>
<dbReference type="AlphaFoldDB" id="A4BED8"/>
<reference evidence="1 2" key="1">
    <citation type="submission" date="2006-02" db="EMBL/GenBank/DDBJ databases">
        <authorList>
            <person name="Pinhassi J."/>
            <person name="Pedros-Alio C."/>
            <person name="Ferriera S."/>
            <person name="Johnson J."/>
            <person name="Kravitz S."/>
            <person name="Halpern A."/>
            <person name="Remington K."/>
            <person name="Beeson K."/>
            <person name="Tran B."/>
            <person name="Rogers Y.-H."/>
            <person name="Friedman R."/>
            <person name="Venter J.C."/>
        </authorList>
    </citation>
    <scope>NUCLEOTIDE SEQUENCE [LARGE SCALE GENOMIC DNA]</scope>
    <source>
        <strain evidence="1 2">MED297</strain>
    </source>
</reference>
<dbReference type="EMBL" id="AAOE01000009">
    <property type="protein sequence ID" value="EAR09616.1"/>
    <property type="molecule type" value="Genomic_DNA"/>
</dbReference>
<evidence type="ECO:0000313" key="2">
    <source>
        <dbReference type="Proteomes" id="UP000005953"/>
    </source>
</evidence>
<gene>
    <name evidence="1" type="ORF">MED297_12832</name>
</gene>
<protein>
    <submittedName>
        <fullName evidence="1">Uncharacterized protein</fullName>
    </submittedName>
</protein>
<evidence type="ECO:0000313" key="1">
    <source>
        <dbReference type="EMBL" id="EAR09616.1"/>
    </source>
</evidence>
<dbReference type="STRING" id="314283.MED297_12832"/>
<sequence length="33" mass="3614">MYEPGHLAGRVMALFQHRFADSDLELGHGSGDV</sequence>
<accession>A4BED8</accession>
<comment type="caution">
    <text evidence="1">The sequence shown here is derived from an EMBL/GenBank/DDBJ whole genome shotgun (WGS) entry which is preliminary data.</text>
</comment>
<proteinExistence type="predicted"/>